<dbReference type="EC" id="2.1.1.6" evidence="1"/>
<dbReference type="KEGG" id="trg:TRUGW13939_10415"/>
<evidence type="ECO:0000256" key="6">
    <source>
        <dbReference type="ARBA" id="ARBA00023453"/>
    </source>
</evidence>
<dbReference type="EMBL" id="CP055903">
    <property type="protein sequence ID" value="QKX63246.1"/>
    <property type="molecule type" value="Genomic_DNA"/>
</dbReference>
<evidence type="ECO:0000256" key="3">
    <source>
        <dbReference type="ARBA" id="ARBA00022679"/>
    </source>
</evidence>
<evidence type="ECO:0000256" key="2">
    <source>
        <dbReference type="ARBA" id="ARBA00022603"/>
    </source>
</evidence>
<keyword evidence="4" id="KW-0949">S-adenosyl-L-methionine</keyword>
<dbReference type="GeneID" id="55997895"/>
<dbReference type="GO" id="GO:0008171">
    <property type="term" value="F:O-methyltransferase activity"/>
    <property type="evidence" value="ECO:0007669"/>
    <property type="project" value="InterPro"/>
</dbReference>
<dbReference type="InterPro" id="IPR002935">
    <property type="entry name" value="SAM_O-MeTrfase"/>
</dbReference>
<dbReference type="PANTHER" id="PTHR43836:SF2">
    <property type="entry name" value="CATECHOL O-METHYLTRANSFERASE 1-RELATED"/>
    <property type="match status" value="1"/>
</dbReference>
<keyword evidence="8" id="KW-1185">Reference proteome</keyword>
<comment type="similarity">
    <text evidence="6">Belongs to the class I-like SAM-binding methyltransferase superfamily. Cation-dependent O-methyltransferase family.</text>
</comment>
<dbReference type="Gene3D" id="3.40.50.150">
    <property type="entry name" value="Vaccinia Virus protein VP39"/>
    <property type="match status" value="1"/>
</dbReference>
<evidence type="ECO:0000256" key="4">
    <source>
        <dbReference type="ARBA" id="ARBA00022691"/>
    </source>
</evidence>
<sequence>MQFEKSTLEKYPSLGKLLDVPPENVVESHDGREITLLRYIYNHPNLDSELRGSPKAILAAMDEFAAKEDFLISIGPDKAATMVGLIQKHRPKVLVELGAYVGYSAILFGSAIRDINTEDAEERSIRVYSIELDPLIASIAMNFVSLAGLSDIVEVVVGPSDHTLRRLHSQKRLVSGGIDMLFVDHVEDLYKRDVELCENLGLLDKEGCLVVADNVVRPGAPMYREYVRSNSRFGHSWGVSGLIIPGDIEDELEISQVGHLDK</sequence>
<proteinExistence type="inferred from homology"/>
<dbReference type="PROSITE" id="PS51682">
    <property type="entry name" value="SAM_OMT_I"/>
    <property type="match status" value="1"/>
</dbReference>
<reference evidence="8" key="1">
    <citation type="submission" date="2020-06" db="EMBL/GenBank/DDBJ databases">
        <title>A chromosome-scale genome assembly of Talaromyces rugulosus W13939.</title>
        <authorList>
            <person name="Wang B."/>
            <person name="Guo L."/>
            <person name="Ye K."/>
            <person name="Wang L."/>
        </authorList>
    </citation>
    <scope>NUCLEOTIDE SEQUENCE [LARGE SCALE GENOMIC DNA]</scope>
    <source>
        <strain evidence="8">W13939</strain>
    </source>
</reference>
<dbReference type="Proteomes" id="UP000509510">
    <property type="component" value="Chromosome VI"/>
</dbReference>
<gene>
    <name evidence="7" type="ORF">TRUGW13939_10415</name>
</gene>
<dbReference type="RefSeq" id="XP_035349420.1">
    <property type="nucleotide sequence ID" value="XM_035493527.1"/>
</dbReference>
<dbReference type="GO" id="GO:0006584">
    <property type="term" value="P:catecholamine metabolic process"/>
    <property type="evidence" value="ECO:0007669"/>
    <property type="project" value="UniProtKB-KW"/>
</dbReference>
<protein>
    <recommendedName>
        <fullName evidence="1">catechol O-methyltransferase</fullName>
        <ecNumber evidence="1">2.1.1.6</ecNumber>
    </recommendedName>
</protein>
<keyword evidence="2" id="KW-0489">Methyltransferase</keyword>
<dbReference type="SUPFAM" id="SSF53335">
    <property type="entry name" value="S-adenosyl-L-methionine-dependent methyltransferases"/>
    <property type="match status" value="1"/>
</dbReference>
<accession>A0A7H8RAA0</accession>
<evidence type="ECO:0000313" key="8">
    <source>
        <dbReference type="Proteomes" id="UP000509510"/>
    </source>
</evidence>
<name>A0A7H8RAA0_TALRU</name>
<dbReference type="GO" id="GO:0032259">
    <property type="term" value="P:methylation"/>
    <property type="evidence" value="ECO:0007669"/>
    <property type="project" value="UniProtKB-KW"/>
</dbReference>
<keyword evidence="5" id="KW-0128">Catecholamine metabolism</keyword>
<evidence type="ECO:0000256" key="5">
    <source>
        <dbReference type="ARBA" id="ARBA00022939"/>
    </source>
</evidence>
<dbReference type="Pfam" id="PF13578">
    <property type="entry name" value="Methyltransf_24"/>
    <property type="match status" value="1"/>
</dbReference>
<evidence type="ECO:0000256" key="1">
    <source>
        <dbReference type="ARBA" id="ARBA00012880"/>
    </source>
</evidence>
<dbReference type="AlphaFoldDB" id="A0A7H8RAA0"/>
<dbReference type="PANTHER" id="PTHR43836">
    <property type="entry name" value="CATECHOL O-METHYLTRANSFERASE 1-RELATED"/>
    <property type="match status" value="1"/>
</dbReference>
<keyword evidence="3" id="KW-0808">Transferase</keyword>
<organism evidence="7 8">
    <name type="scientific">Talaromyces rugulosus</name>
    <name type="common">Penicillium rugulosum</name>
    <dbReference type="NCBI Taxonomy" id="121627"/>
    <lineage>
        <taxon>Eukaryota</taxon>
        <taxon>Fungi</taxon>
        <taxon>Dikarya</taxon>
        <taxon>Ascomycota</taxon>
        <taxon>Pezizomycotina</taxon>
        <taxon>Eurotiomycetes</taxon>
        <taxon>Eurotiomycetidae</taxon>
        <taxon>Eurotiales</taxon>
        <taxon>Trichocomaceae</taxon>
        <taxon>Talaromyces</taxon>
        <taxon>Talaromyces sect. Islandici</taxon>
    </lineage>
</organism>
<dbReference type="InterPro" id="IPR029063">
    <property type="entry name" value="SAM-dependent_MTases_sf"/>
</dbReference>
<evidence type="ECO:0000313" key="7">
    <source>
        <dbReference type="EMBL" id="QKX63246.1"/>
    </source>
</evidence>
<dbReference type="OrthoDB" id="186626at2759"/>